<feature type="compositionally biased region" description="Pro residues" evidence="2">
    <location>
        <begin position="1548"/>
        <end position="1558"/>
    </location>
</feature>
<feature type="non-terminal residue" evidence="3">
    <location>
        <position position="1"/>
    </location>
</feature>
<keyword evidence="4" id="KW-1185">Reference proteome</keyword>
<evidence type="ECO:0000256" key="1">
    <source>
        <dbReference type="SAM" id="Coils"/>
    </source>
</evidence>
<evidence type="ECO:0000256" key="2">
    <source>
        <dbReference type="SAM" id="MobiDB-lite"/>
    </source>
</evidence>
<evidence type="ECO:0000313" key="4">
    <source>
        <dbReference type="Proteomes" id="UP001189429"/>
    </source>
</evidence>
<dbReference type="SUPFAM" id="SSF56219">
    <property type="entry name" value="DNase I-like"/>
    <property type="match status" value="1"/>
</dbReference>
<protein>
    <recommendedName>
        <fullName evidence="5">Endonuclease/exonuclease/phosphatase domain-containing protein</fullName>
    </recommendedName>
</protein>
<organism evidence="3 4">
    <name type="scientific">Prorocentrum cordatum</name>
    <dbReference type="NCBI Taxonomy" id="2364126"/>
    <lineage>
        <taxon>Eukaryota</taxon>
        <taxon>Sar</taxon>
        <taxon>Alveolata</taxon>
        <taxon>Dinophyceae</taxon>
        <taxon>Prorocentrales</taxon>
        <taxon>Prorocentraceae</taxon>
        <taxon>Prorocentrum</taxon>
    </lineage>
</organism>
<sequence>GFEKLDGPQSVERSREVATRFKSALFEVGGAKIGSQAVDFADELDPAMEDTAIKIGKTKVFVNSKAGSLLERRRIFYGHRKREIEAASIEGLRAAVQSRKIEALEEFINKCEDLELVPREVASAREVLEVERRKAECRVALAEACEARDGQLLDSALGLAAELGLEGAEVAAAKVARATLRLEAALRDGGVEALRAAAAEAEASGVDGADPVLREVRRQVDEQARKEAARRGIEQAARTLDAAVLEAALAEGRAAGLEEEELGAAQHLLEEERRRAAARAALAAAAAGRAESALEAALAEGEAAGLGEGCPELQAARGALAEERAGRARAQLREAEAGGGAEELRAAIAFGEAAGLGAPELGAPRALAQLVEALAEGGQGPLRAAVAAALAAGVEHARLEGAKALLASQEQREEALASLAEGLAARSPARLREGIARGEALGLGEPQLAAARAALREEEQKAETIAALEEATAARDLEALRCAVAAAGEARAGAEPGLGLDVRPALEGARRVLEEEELARAAREELDRALAEGSPASLQAALEAGEAAGLPPEDLRSARAALVLLEAKAACAESLREAARQEDEAALRAAIAKATELGLDGKDLEAAQRALQQVELRRACLQRLQEALQQQCTAGVRAAVAACRAAGVGEARLQRKSLYDQLEVAKKKLLSAQQTCDKTCEAMVTLANDYTNQCKLVADLSAETQQLETQHKMAVEQALKEHVSTSAPSLETYIISQFPPGLAPSTEVKQAAVQLSAKLHDEWQAAQATQASSQQAQTATQGAADSQTGTEAGAAVPIAADADPRAPSQATATPSGDVSPELAASLDAEAEAMQLDHDEADKRSQGMKRVGEAIDQVLNINGQNSALTPQQQMANAALQSSAKALCLAKRARAARGRTGRRVGNTVRSATINGSCWRSIRKFLKSQAAETVDIICCQELRVLKDALPFIAQWCEREGWNAILPPAALSEKGHPVQGAGSLIRDGHDYGVSRAPLPAGVVESRRTAVSLELPGHRPFVLVSFYLADGVGLHQYNLELVAGVAMIQDAVRQPLIIAGDFNVSTSKLIESNYRLRAGPKILASTKPTCKMKKSESIIDFVLAPSHSDQDLSRAAVLNEYPMSPRRPALFQLRCGMPYMAPVLEKPQPFATSRPYGPTNHVPPWDRAEAALDFLDQVIDRESGIEARLLALDSAYQYFASDMAKTISIGTDTPIKSPTDLSGFDRLFGGSWQYSFLAGYLAVRDELLSQPSELAFEVMRLGLQSEGPGALDAKFGEAACLCTEAAGRQFARRVEKEWHGADGTILDELCRELRACSVSLSGTAAGSRAPDARLLYRYCAELKSLYGASLADERLSQFPLALLCMLLYTQHDVDVDRLLLFQDCPPACESPGGRGAAYGAYRERHRSRRSGDRNEAVCAAAALSATLGEEGSPPARWIKLSCLLSAARIPLRLLERGGAGGGRPPDCRGRHRGLGACSAEPVPSGAGAGAARVLPAASPAGDGAGRAAAAPAVRVRRDAAERRAPGGLLVRSGEGLLRAAAGPGRGAAEQGAPSPPTPPPAPQRQPARAQSPRLAGQLSPQAAPSRMRTAAAAAHAAAAMRRAGAPGPGQPGGLAPSPGLTACIRRKPSGRWATCSARWTGGAPLPSAAMTSWLRRRSCGRSPSSRDS</sequence>
<feature type="region of interest" description="Disordered" evidence="2">
    <location>
        <begin position="1535"/>
        <end position="1617"/>
    </location>
</feature>
<feature type="coiled-coil region" evidence="1">
    <location>
        <begin position="562"/>
        <end position="631"/>
    </location>
</feature>
<dbReference type="PANTHER" id="PTHR45725">
    <property type="entry name" value="FORMIN HOMOLOGY 2 FAMILY MEMBER"/>
    <property type="match status" value="1"/>
</dbReference>
<reference evidence="3" key="1">
    <citation type="submission" date="2023-10" db="EMBL/GenBank/DDBJ databases">
        <authorList>
            <person name="Chen Y."/>
            <person name="Shah S."/>
            <person name="Dougan E. K."/>
            <person name="Thang M."/>
            <person name="Chan C."/>
        </authorList>
    </citation>
    <scope>NUCLEOTIDE SEQUENCE [LARGE SCALE GENOMIC DNA]</scope>
</reference>
<dbReference type="Gene3D" id="3.60.10.10">
    <property type="entry name" value="Endonuclease/exonuclease/phosphatase"/>
    <property type="match status" value="1"/>
</dbReference>
<dbReference type="PANTHER" id="PTHR45725:SF18">
    <property type="entry name" value="ORC1-LIKE AAA ATPASE DOMAIN-CONTAINING PROTEIN"/>
    <property type="match status" value="1"/>
</dbReference>
<evidence type="ECO:0000313" key="3">
    <source>
        <dbReference type="EMBL" id="CAK0890911.1"/>
    </source>
</evidence>
<feature type="region of interest" description="Disordered" evidence="2">
    <location>
        <begin position="766"/>
        <end position="792"/>
    </location>
</feature>
<feature type="compositionally biased region" description="Low complexity" evidence="2">
    <location>
        <begin position="1576"/>
        <end position="1600"/>
    </location>
</feature>
<dbReference type="InterPro" id="IPR036691">
    <property type="entry name" value="Endo/exonu/phosph_ase_sf"/>
</dbReference>
<dbReference type="Proteomes" id="UP001189429">
    <property type="component" value="Unassembled WGS sequence"/>
</dbReference>
<feature type="coiled-coil region" evidence="1">
    <location>
        <begin position="655"/>
        <end position="717"/>
    </location>
</feature>
<comment type="caution">
    <text evidence="3">The sequence shown here is derived from an EMBL/GenBank/DDBJ whole genome shotgun (WGS) entry which is preliminary data.</text>
</comment>
<proteinExistence type="predicted"/>
<accession>A0ABN9WZ41</accession>
<feature type="region of interest" description="Disordered" evidence="2">
    <location>
        <begin position="800"/>
        <end position="819"/>
    </location>
</feature>
<keyword evidence="1" id="KW-0175">Coiled coil</keyword>
<dbReference type="InterPro" id="IPR051425">
    <property type="entry name" value="Formin_Homology"/>
</dbReference>
<gene>
    <name evidence="3" type="ORF">PCOR1329_LOCUS71002</name>
</gene>
<dbReference type="EMBL" id="CAUYUJ010019401">
    <property type="protein sequence ID" value="CAK0890911.1"/>
    <property type="molecule type" value="Genomic_DNA"/>
</dbReference>
<feature type="compositionally biased region" description="Low complexity" evidence="2">
    <location>
        <begin position="1559"/>
        <end position="1568"/>
    </location>
</feature>
<name>A0ABN9WZ41_9DINO</name>
<evidence type="ECO:0008006" key="5">
    <source>
        <dbReference type="Google" id="ProtNLM"/>
    </source>
</evidence>
<feature type="compositionally biased region" description="Low complexity" evidence="2">
    <location>
        <begin position="1535"/>
        <end position="1547"/>
    </location>
</feature>